<dbReference type="EMBL" id="PKPP01002458">
    <property type="protein sequence ID" value="PWA75129.1"/>
    <property type="molecule type" value="Genomic_DNA"/>
</dbReference>
<gene>
    <name evidence="1" type="ORF">CTI12_AA244270</name>
</gene>
<dbReference type="Proteomes" id="UP000245207">
    <property type="component" value="Unassembled WGS sequence"/>
</dbReference>
<protein>
    <submittedName>
        <fullName evidence="1">Uncharacterized protein</fullName>
    </submittedName>
</protein>
<name>A0A2U1NNP5_ARTAN</name>
<evidence type="ECO:0000313" key="2">
    <source>
        <dbReference type="Proteomes" id="UP000245207"/>
    </source>
</evidence>
<reference evidence="1 2" key="1">
    <citation type="journal article" date="2018" name="Mol. Plant">
        <title>The genome of Artemisia annua provides insight into the evolution of Asteraceae family and artemisinin biosynthesis.</title>
        <authorList>
            <person name="Shen Q."/>
            <person name="Zhang L."/>
            <person name="Liao Z."/>
            <person name="Wang S."/>
            <person name="Yan T."/>
            <person name="Shi P."/>
            <person name="Liu M."/>
            <person name="Fu X."/>
            <person name="Pan Q."/>
            <person name="Wang Y."/>
            <person name="Lv Z."/>
            <person name="Lu X."/>
            <person name="Zhang F."/>
            <person name="Jiang W."/>
            <person name="Ma Y."/>
            <person name="Chen M."/>
            <person name="Hao X."/>
            <person name="Li L."/>
            <person name="Tang Y."/>
            <person name="Lv G."/>
            <person name="Zhou Y."/>
            <person name="Sun X."/>
            <person name="Brodelius P.E."/>
            <person name="Rose J.K.C."/>
            <person name="Tang K."/>
        </authorList>
    </citation>
    <scope>NUCLEOTIDE SEQUENCE [LARGE SCALE GENOMIC DNA]</scope>
    <source>
        <strain evidence="2">cv. Huhao1</strain>
        <tissue evidence="1">Leaf</tissue>
    </source>
</reference>
<organism evidence="1 2">
    <name type="scientific">Artemisia annua</name>
    <name type="common">Sweet wormwood</name>
    <dbReference type="NCBI Taxonomy" id="35608"/>
    <lineage>
        <taxon>Eukaryota</taxon>
        <taxon>Viridiplantae</taxon>
        <taxon>Streptophyta</taxon>
        <taxon>Embryophyta</taxon>
        <taxon>Tracheophyta</taxon>
        <taxon>Spermatophyta</taxon>
        <taxon>Magnoliopsida</taxon>
        <taxon>eudicotyledons</taxon>
        <taxon>Gunneridae</taxon>
        <taxon>Pentapetalae</taxon>
        <taxon>asterids</taxon>
        <taxon>campanulids</taxon>
        <taxon>Asterales</taxon>
        <taxon>Asteraceae</taxon>
        <taxon>Asteroideae</taxon>
        <taxon>Anthemideae</taxon>
        <taxon>Artemisiinae</taxon>
        <taxon>Artemisia</taxon>
    </lineage>
</organism>
<evidence type="ECO:0000313" key="1">
    <source>
        <dbReference type="EMBL" id="PWA75129.1"/>
    </source>
</evidence>
<dbReference type="AlphaFoldDB" id="A0A2U1NNP5"/>
<proteinExistence type="predicted"/>
<keyword evidence="2" id="KW-1185">Reference proteome</keyword>
<comment type="caution">
    <text evidence="1">The sequence shown here is derived from an EMBL/GenBank/DDBJ whole genome shotgun (WGS) entry which is preliminary data.</text>
</comment>
<accession>A0A2U1NNP5</accession>
<sequence>MEPIYIGFHVVKKVGKVGNNRTFGRTKSWFEYRPVSRSNKGANSSKKLKLTLWLMEQRLQKTLTVNGGNIVKDATKAGDDSDSDVEDVYDESTHMASSSYWASGSGGANWAIVMQAISNLNGEAAESFRGKVLERLSTQLEDMTSRDADQVWNTLAGIIKDAAKDCLGVASGATRTQQLSRESWWFSKEVQAKVTVKQSRFRELLLCREGHQADITAAVERYKVAKREAKKAVAQAKDKVYEDLYKRLDSKEGANDIFRIAKA</sequence>
<dbReference type="OrthoDB" id="418748at2759"/>